<dbReference type="Proteomes" id="UP000289497">
    <property type="component" value="Chromosome"/>
</dbReference>
<protein>
    <recommendedName>
        <fullName evidence="4">DUF31 domain-containing protein</fullName>
    </recommendedName>
</protein>
<evidence type="ECO:0000313" key="3">
    <source>
        <dbReference type="Proteomes" id="UP000289497"/>
    </source>
</evidence>
<evidence type="ECO:0008006" key="4">
    <source>
        <dbReference type="Google" id="ProtNLM"/>
    </source>
</evidence>
<name>A0A449B5X8_9BACT</name>
<gene>
    <name evidence="2" type="ORF">NCTC10179_00084</name>
</gene>
<organism evidence="2 3">
    <name type="scientific">Mycoplasmopsis columboralis</name>
    <dbReference type="NCBI Taxonomy" id="171282"/>
    <lineage>
        <taxon>Bacteria</taxon>
        <taxon>Bacillati</taxon>
        <taxon>Mycoplasmatota</taxon>
        <taxon>Mycoplasmoidales</taxon>
        <taxon>Metamycoplasmataceae</taxon>
        <taxon>Mycoplasmopsis</taxon>
    </lineage>
</organism>
<dbReference type="NCBIfam" id="NF045837">
    <property type="entry name" value="Mplas_Cys_pep"/>
    <property type="match status" value="1"/>
</dbReference>
<dbReference type="EMBL" id="LR215039">
    <property type="protein sequence ID" value="VEU75928.1"/>
    <property type="molecule type" value="Genomic_DNA"/>
</dbReference>
<accession>A0A449B5X8</accession>
<keyword evidence="3" id="KW-1185">Reference proteome</keyword>
<sequence>MMNKLKKSSTILGLGSIAIATTAALSIDGTAEQENKHEQIKNFVSYEISYYYKEEIKFNNLLSTQNSYYIVYNDEYVVVYDDILKEIVMHQKTNHYNFSNQNIHIVYYDILEGFIESKNNKLFSLENESEVIFDVEENINRRKTFYSDDELKNKILEIERKASLFKILVRSKNKTPKTIPDIPTYNLSYNKDIVLTNHAWWWFTRDTNKEVGYDELLTYESGNIKRNGLCGYIAFANIVLFNHIFYDGNLMKESVYKNEITVEDYPENINNLDHSSSRKLNYGVPIFRNHIDNFPRNSLANKLHGIVLKNGTSAEDYDEMFNSIVNKSSFNKNFYKETYDSWLWYTSYKKSLIHSLTVEATPVLLGSSRYHHVFVAFGYNPKTDEVIISTLWGNKSDIRIMKLSAIYTRTSDFYKLAPKNGMDHSKQQKLFKYDGKYVTASYFETKIRSALIKDWYNEYNLAFSVEFDRNDLLDEIYANEPIFPGGY</sequence>
<dbReference type="RefSeq" id="WP_036434158.1">
    <property type="nucleotide sequence ID" value="NZ_LR215039.1"/>
</dbReference>
<feature type="chain" id="PRO_5019298495" description="DUF31 domain-containing protein" evidence="1">
    <location>
        <begin position="24"/>
        <end position="487"/>
    </location>
</feature>
<dbReference type="InterPro" id="IPR054779">
    <property type="entry name" value="Cys_pept_put_mycoplasmatota"/>
</dbReference>
<dbReference type="KEGG" id="mcou:NCTC10179_00084"/>
<evidence type="ECO:0000313" key="2">
    <source>
        <dbReference type="EMBL" id="VEU75928.1"/>
    </source>
</evidence>
<proteinExistence type="predicted"/>
<keyword evidence="1" id="KW-0732">Signal</keyword>
<dbReference type="AlphaFoldDB" id="A0A449B5X8"/>
<feature type="signal peptide" evidence="1">
    <location>
        <begin position="1"/>
        <end position="23"/>
    </location>
</feature>
<evidence type="ECO:0000256" key="1">
    <source>
        <dbReference type="SAM" id="SignalP"/>
    </source>
</evidence>
<reference evidence="2 3" key="1">
    <citation type="submission" date="2019-01" db="EMBL/GenBank/DDBJ databases">
        <authorList>
            <consortium name="Pathogen Informatics"/>
        </authorList>
    </citation>
    <scope>NUCLEOTIDE SEQUENCE [LARGE SCALE GENOMIC DNA]</scope>
    <source>
        <strain evidence="2 3">NCTC10179</strain>
    </source>
</reference>